<dbReference type="Proteomes" id="UP000002866">
    <property type="component" value="Chromosome 2"/>
</dbReference>
<dbReference type="HOGENOM" id="CLU_060779_1_0_1"/>
<dbReference type="EMBL" id="HE806317">
    <property type="protein sequence ID" value="CCH59386.1"/>
    <property type="molecule type" value="Genomic_DNA"/>
</dbReference>
<keyword evidence="3" id="KW-1185">Reference proteome</keyword>
<protein>
    <recommendedName>
        <fullName evidence="4">Magnesium chelatase</fullName>
    </recommendedName>
</protein>
<gene>
    <name evidence="2" type="primary">TBLA0B05580</name>
    <name evidence="2" type="ORF">TBLA_0B05580</name>
</gene>
<dbReference type="eggNOG" id="ENOG502QQMN">
    <property type="taxonomic scope" value="Eukaryota"/>
</dbReference>
<dbReference type="GeneID" id="14493941"/>
<sequence>MSNGLLIDFNTCLRYSIFTGRSFLCLVNQIDEEESSSDIYSTRFSDNSSSVFINTNTASIESVKNAVILHCKNENVNANINIYNPDDIKNNNENRRDASEIPNSSNVPQINTKNTGSTSSNNTKDSSSSVEISIIPDINSFTDDDEKKLVDKMTSNLYEQTKTASINFRRRLQNKIYIGIVMVPSLFDNPLIDLNNTSDLLSSCITIQNWLKQKFWLACTEPDTEAVNQQGLTSLISNPFSTSNNSFATVEKNSNDSSNSINNINNTGIEFDLEKAISVTPVVRRYIMDLMIQVRNHRFTHHSSGGGASTSALKALLELARMISLSKNKTFVTPRDVKLAACWYFPSHINIITDSSMDSSILYGSKPDLVDELLSIFAKLKLKQNTKKSTSKINNDIKYQNFNNTEEIVDYELNPLFLEYWVIRDVISKVVPPV</sequence>
<dbReference type="OrthoDB" id="5582146at2759"/>
<evidence type="ECO:0000313" key="3">
    <source>
        <dbReference type="Proteomes" id="UP000002866"/>
    </source>
</evidence>
<dbReference type="STRING" id="1071380.I2GZ34"/>
<feature type="compositionally biased region" description="Polar residues" evidence="1">
    <location>
        <begin position="101"/>
        <end position="110"/>
    </location>
</feature>
<organism evidence="2 3">
    <name type="scientific">Henningerozyma blattae (strain ATCC 34711 / CBS 6284 / DSM 70876 / NBRC 10599 / NRRL Y-10934 / UCD 77-7)</name>
    <name type="common">Yeast</name>
    <name type="synonym">Tetrapisispora blattae</name>
    <dbReference type="NCBI Taxonomy" id="1071380"/>
    <lineage>
        <taxon>Eukaryota</taxon>
        <taxon>Fungi</taxon>
        <taxon>Dikarya</taxon>
        <taxon>Ascomycota</taxon>
        <taxon>Saccharomycotina</taxon>
        <taxon>Saccharomycetes</taxon>
        <taxon>Saccharomycetales</taxon>
        <taxon>Saccharomycetaceae</taxon>
        <taxon>Henningerozyma</taxon>
    </lineage>
</organism>
<dbReference type="OMA" id="HKFWFAC"/>
<dbReference type="RefSeq" id="XP_004178905.1">
    <property type="nucleotide sequence ID" value="XM_004178857.1"/>
</dbReference>
<proteinExistence type="predicted"/>
<feature type="compositionally biased region" description="Low complexity" evidence="1">
    <location>
        <begin position="111"/>
        <end position="129"/>
    </location>
</feature>
<dbReference type="AlphaFoldDB" id="I2GZ34"/>
<evidence type="ECO:0000256" key="1">
    <source>
        <dbReference type="SAM" id="MobiDB-lite"/>
    </source>
</evidence>
<feature type="compositionally biased region" description="Basic and acidic residues" evidence="1">
    <location>
        <begin position="86"/>
        <end position="99"/>
    </location>
</feature>
<dbReference type="InParanoid" id="I2GZ34"/>
<feature type="region of interest" description="Disordered" evidence="1">
    <location>
        <begin position="85"/>
        <end position="129"/>
    </location>
</feature>
<evidence type="ECO:0008006" key="4">
    <source>
        <dbReference type="Google" id="ProtNLM"/>
    </source>
</evidence>
<dbReference type="KEGG" id="tbl:TBLA_0B05580"/>
<accession>I2GZ34</accession>
<evidence type="ECO:0000313" key="2">
    <source>
        <dbReference type="EMBL" id="CCH59386.1"/>
    </source>
</evidence>
<reference evidence="2 3" key="1">
    <citation type="journal article" date="2011" name="Proc. Natl. Acad. Sci. U.S.A.">
        <title>Evolutionary erosion of yeast sex chromosomes by mating-type switching accidents.</title>
        <authorList>
            <person name="Gordon J.L."/>
            <person name="Armisen D."/>
            <person name="Proux-Wera E."/>
            <person name="Oheigeartaigh S.S."/>
            <person name="Byrne K.P."/>
            <person name="Wolfe K.H."/>
        </authorList>
    </citation>
    <scope>NUCLEOTIDE SEQUENCE [LARGE SCALE GENOMIC DNA]</scope>
    <source>
        <strain evidence="3">ATCC 34711 / CBS 6284 / DSM 70876 / NBRC 10599 / NRRL Y-10934 / UCD 77-7</strain>
    </source>
</reference>
<dbReference type="Gene3D" id="1.10.8.80">
    <property type="entry name" value="Magnesium chelatase subunit I, C-Terminal domain"/>
    <property type="match status" value="1"/>
</dbReference>
<dbReference type="FunCoup" id="I2GZ34">
    <property type="interactions" value="125"/>
</dbReference>
<name>I2GZ34_HENB6</name>